<name>A0A8H7ZST7_9FUNG</name>
<keyword evidence="2" id="KW-1185">Reference proteome</keyword>
<protein>
    <submittedName>
        <fullName evidence="1">Uncharacterized protein</fullName>
    </submittedName>
</protein>
<dbReference type="Proteomes" id="UP000673691">
    <property type="component" value="Unassembled WGS sequence"/>
</dbReference>
<dbReference type="SUPFAM" id="SSF50978">
    <property type="entry name" value="WD40 repeat-like"/>
    <property type="match status" value="1"/>
</dbReference>
<reference evidence="1 2" key="1">
    <citation type="journal article" name="Sci. Rep.">
        <title>Genome-scale phylogenetic analyses confirm Olpidium as the closest living zoosporic fungus to the non-flagellated, terrestrial fungi.</title>
        <authorList>
            <person name="Chang Y."/>
            <person name="Rochon D."/>
            <person name="Sekimoto S."/>
            <person name="Wang Y."/>
            <person name="Chovatia M."/>
            <person name="Sandor L."/>
            <person name="Salamov A."/>
            <person name="Grigoriev I.V."/>
            <person name="Stajich J.E."/>
            <person name="Spatafora J.W."/>
        </authorList>
    </citation>
    <scope>NUCLEOTIDE SEQUENCE [LARGE SCALE GENOMIC DNA]</scope>
    <source>
        <strain evidence="1">S191</strain>
    </source>
</reference>
<evidence type="ECO:0000313" key="1">
    <source>
        <dbReference type="EMBL" id="KAG5458388.1"/>
    </source>
</evidence>
<dbReference type="InterPro" id="IPR015943">
    <property type="entry name" value="WD40/YVTN_repeat-like_dom_sf"/>
</dbReference>
<dbReference type="OrthoDB" id="427368at2759"/>
<dbReference type="GO" id="GO:0000278">
    <property type="term" value="P:mitotic cell cycle"/>
    <property type="evidence" value="ECO:0007669"/>
    <property type="project" value="TreeGrafter"/>
</dbReference>
<gene>
    <name evidence="1" type="ORF">BJ554DRAFT_1389</name>
</gene>
<dbReference type="PANTHER" id="PTHR19932:SF10">
    <property type="entry name" value="WD REPEAT AND HMG-BOX DNA-BINDING PROTEIN 1"/>
    <property type="match status" value="1"/>
</dbReference>
<sequence>MLTQVRPFSAACRLGRPPSRAREKADHLVTCCEDGSVALFDANTQEFRKIITRCSLPTRHAAFSPDGKRIAVAEVDIKIVEVENVSISFVLQGQQTSTKSVAFHPQDKILVRVHLGIDSCSGGSLPPMFDGLPAVIGMLRRLDSRVGYLGDADVCQGALHRDVPGKSTVRA</sequence>
<proteinExistence type="predicted"/>
<dbReference type="AlphaFoldDB" id="A0A8H7ZST7"/>
<accession>A0A8H7ZST7</accession>
<dbReference type="GO" id="GO:0043596">
    <property type="term" value="C:nuclear replication fork"/>
    <property type="evidence" value="ECO:0007669"/>
    <property type="project" value="TreeGrafter"/>
</dbReference>
<dbReference type="PANTHER" id="PTHR19932">
    <property type="entry name" value="WD REPEAT AND HMG-BOX DNA BINDING PROTEIN"/>
    <property type="match status" value="1"/>
</dbReference>
<evidence type="ECO:0000313" key="2">
    <source>
        <dbReference type="Proteomes" id="UP000673691"/>
    </source>
</evidence>
<organism evidence="1 2">
    <name type="scientific">Olpidium bornovanus</name>
    <dbReference type="NCBI Taxonomy" id="278681"/>
    <lineage>
        <taxon>Eukaryota</taxon>
        <taxon>Fungi</taxon>
        <taxon>Fungi incertae sedis</taxon>
        <taxon>Olpidiomycota</taxon>
        <taxon>Olpidiomycotina</taxon>
        <taxon>Olpidiomycetes</taxon>
        <taxon>Olpidiales</taxon>
        <taxon>Olpidiaceae</taxon>
        <taxon>Olpidium</taxon>
    </lineage>
</organism>
<comment type="caution">
    <text evidence="1">The sequence shown here is derived from an EMBL/GenBank/DDBJ whole genome shotgun (WGS) entry which is preliminary data.</text>
</comment>
<dbReference type="EMBL" id="JAEFCI010008549">
    <property type="protein sequence ID" value="KAG5458388.1"/>
    <property type="molecule type" value="Genomic_DNA"/>
</dbReference>
<dbReference type="GO" id="GO:0003682">
    <property type="term" value="F:chromatin binding"/>
    <property type="evidence" value="ECO:0007669"/>
    <property type="project" value="TreeGrafter"/>
</dbReference>
<dbReference type="GO" id="GO:0006281">
    <property type="term" value="P:DNA repair"/>
    <property type="evidence" value="ECO:0007669"/>
    <property type="project" value="TreeGrafter"/>
</dbReference>
<dbReference type="GO" id="GO:0006261">
    <property type="term" value="P:DNA-templated DNA replication"/>
    <property type="evidence" value="ECO:0007669"/>
    <property type="project" value="TreeGrafter"/>
</dbReference>
<dbReference type="InterPro" id="IPR036322">
    <property type="entry name" value="WD40_repeat_dom_sf"/>
</dbReference>
<dbReference type="Gene3D" id="2.130.10.10">
    <property type="entry name" value="YVTN repeat-like/Quinoprotein amine dehydrogenase"/>
    <property type="match status" value="1"/>
</dbReference>